<dbReference type="Pfam" id="PF07171">
    <property type="entry name" value="MlrC_C"/>
    <property type="match status" value="1"/>
</dbReference>
<dbReference type="AlphaFoldDB" id="A0A2S7N5D3"/>
<dbReference type="InterPro" id="IPR009197">
    <property type="entry name" value="MlrC"/>
</dbReference>
<dbReference type="RefSeq" id="WP_104848280.1">
    <property type="nucleotide sequence ID" value="NZ_PKOZ01000001.1"/>
</dbReference>
<evidence type="ECO:0000259" key="2">
    <source>
        <dbReference type="Pfam" id="PF07364"/>
    </source>
</evidence>
<dbReference type="Proteomes" id="UP000239663">
    <property type="component" value="Unassembled WGS sequence"/>
</dbReference>
<name>A0A2S7N5D3_9BACI</name>
<evidence type="ECO:0000313" key="4">
    <source>
        <dbReference type="Proteomes" id="UP000239663"/>
    </source>
</evidence>
<keyword evidence="4" id="KW-1185">Reference proteome</keyword>
<proteinExistence type="predicted"/>
<protein>
    <submittedName>
        <fullName evidence="3">Microcystin degradation protein MlrC</fullName>
    </submittedName>
</protein>
<reference evidence="3 4" key="1">
    <citation type="submission" date="2017-12" db="EMBL/GenBank/DDBJ databases">
        <title>Taxonomic description and draft genome of Pradoshia cofamensis Gen. nov., sp. nov., a thermotolerant bacillale isolated from anterior gut of earthworm Eisenia fetida.</title>
        <authorList>
            <person name="Saha T."/>
            <person name="Chakraborty R."/>
        </authorList>
    </citation>
    <scope>NUCLEOTIDE SEQUENCE [LARGE SCALE GENOMIC DNA]</scope>
    <source>
        <strain evidence="3 4">EAG3</strain>
    </source>
</reference>
<sequence length="494" mass="54750">MKQWRIGVAFFYHESHSFVREKTTIEDFKREGFFKGQEIVDVYTGTKTEVGGFLDELALDERFSVVPLQCAAAIPSGVVTFETYEEIEAGLLKELKTAGQLDGLLLALHGAMVVEGLENAEMSLINAIREEIGESIPFATTLDMHANISPLLTECSPYHFGFKTYPHIDMYEQGRRAASAIMKHLGQRKLYEAACIKLPMLLPSVNMRTEEGPMKRMMVMAEQYEREPDILAVSVFGGFPYGDVKDAGASVLVIAKDKERAQTVASSIGEYYWGIRQEFLVNLPSINEAIDMISELEEEKPIVLADIADNPLSCGSGDTTLLIEAFLNTDLKKALIGPIADRETFEQCRKAGKGARLKLSLGGKHYPEFGRPVGLEAEVLAITDGIFYNSGPFNHGLKVDAQGAAFIRSGERDFLIIGRPLSANDPALFRHIGIEPSDYRFLVLKAKNHFRAAFDPLISKVIYVDAPGVATNKIVQLPFQKIPPGLWPINQEIQ</sequence>
<dbReference type="EMBL" id="PKOZ01000001">
    <property type="protein sequence ID" value="PQD97185.1"/>
    <property type="molecule type" value="Genomic_DNA"/>
</dbReference>
<dbReference type="PIRSF" id="PIRSF012702">
    <property type="entry name" value="UCP012702"/>
    <property type="match status" value="1"/>
</dbReference>
<organism evidence="3 4">
    <name type="scientific">Pradoshia eiseniae</name>
    <dbReference type="NCBI Taxonomy" id="2064768"/>
    <lineage>
        <taxon>Bacteria</taxon>
        <taxon>Bacillati</taxon>
        <taxon>Bacillota</taxon>
        <taxon>Bacilli</taxon>
        <taxon>Bacillales</taxon>
        <taxon>Bacillaceae</taxon>
        <taxon>Pradoshia</taxon>
    </lineage>
</organism>
<accession>A0A2S7N5D3</accession>
<feature type="domain" description="Microcystin LR degradation protein MlrC N-terminal" evidence="2">
    <location>
        <begin position="5"/>
        <end position="292"/>
    </location>
</feature>
<dbReference type="OrthoDB" id="9815420at2"/>
<dbReference type="InterPro" id="IPR015995">
    <property type="entry name" value="MlrC_N"/>
</dbReference>
<feature type="domain" description="Microcystin LR degradation protein MlrC C-terminal" evidence="1">
    <location>
        <begin position="304"/>
        <end position="481"/>
    </location>
</feature>
<gene>
    <name evidence="3" type="ORF">CYL18_04755</name>
</gene>
<dbReference type="InterPro" id="IPR010799">
    <property type="entry name" value="MlrC_C"/>
</dbReference>
<dbReference type="Pfam" id="PF07364">
    <property type="entry name" value="DUF1485"/>
    <property type="match status" value="1"/>
</dbReference>
<comment type="caution">
    <text evidence="3">The sequence shown here is derived from an EMBL/GenBank/DDBJ whole genome shotgun (WGS) entry which is preliminary data.</text>
</comment>
<evidence type="ECO:0000259" key="1">
    <source>
        <dbReference type="Pfam" id="PF07171"/>
    </source>
</evidence>
<evidence type="ECO:0000313" key="3">
    <source>
        <dbReference type="EMBL" id="PQD97185.1"/>
    </source>
</evidence>